<proteinExistence type="predicted"/>
<reference evidence="1" key="1">
    <citation type="submission" date="2023-10" db="EMBL/GenBank/DDBJ databases">
        <authorList>
            <person name="Domelevo Entfellner J.-B."/>
        </authorList>
    </citation>
    <scope>NUCLEOTIDE SEQUENCE</scope>
</reference>
<sequence>MEFQRNGQGLELGLSFSCSREVHVKLAERSELENCALWCLNLLGSGAVVWSTKFLPFGSLVCLMGSGECSVVFMEYVVGGFGG</sequence>
<evidence type="ECO:0000313" key="1">
    <source>
        <dbReference type="EMBL" id="CAJ1961985.1"/>
    </source>
</evidence>
<dbReference type="EMBL" id="OY731403">
    <property type="protein sequence ID" value="CAJ1961985.1"/>
    <property type="molecule type" value="Genomic_DNA"/>
</dbReference>
<name>A0AA86SRC1_9FABA</name>
<protein>
    <submittedName>
        <fullName evidence="1">Uncharacterized protein</fullName>
    </submittedName>
</protein>
<keyword evidence="2" id="KW-1185">Reference proteome</keyword>
<dbReference type="Proteomes" id="UP001189624">
    <property type="component" value="Chromosome 6"/>
</dbReference>
<accession>A0AA86SRC1</accession>
<organism evidence="1 2">
    <name type="scientific">Sphenostylis stenocarpa</name>
    <dbReference type="NCBI Taxonomy" id="92480"/>
    <lineage>
        <taxon>Eukaryota</taxon>
        <taxon>Viridiplantae</taxon>
        <taxon>Streptophyta</taxon>
        <taxon>Embryophyta</taxon>
        <taxon>Tracheophyta</taxon>
        <taxon>Spermatophyta</taxon>
        <taxon>Magnoliopsida</taxon>
        <taxon>eudicotyledons</taxon>
        <taxon>Gunneridae</taxon>
        <taxon>Pentapetalae</taxon>
        <taxon>rosids</taxon>
        <taxon>fabids</taxon>
        <taxon>Fabales</taxon>
        <taxon>Fabaceae</taxon>
        <taxon>Papilionoideae</taxon>
        <taxon>50 kb inversion clade</taxon>
        <taxon>NPAAA clade</taxon>
        <taxon>indigoferoid/millettioid clade</taxon>
        <taxon>Phaseoleae</taxon>
        <taxon>Sphenostylis</taxon>
    </lineage>
</organism>
<dbReference type="Gramene" id="rna-AYBTSS11_LOCUS19009">
    <property type="protein sequence ID" value="CAJ1961985.1"/>
    <property type="gene ID" value="gene-AYBTSS11_LOCUS19009"/>
</dbReference>
<evidence type="ECO:0000313" key="2">
    <source>
        <dbReference type="Proteomes" id="UP001189624"/>
    </source>
</evidence>
<dbReference type="AlphaFoldDB" id="A0AA86SRC1"/>
<gene>
    <name evidence="1" type="ORF">AYBTSS11_LOCUS19009</name>
</gene>